<feature type="domain" description="Inner membrane protein YgaP-like transmembrane" evidence="2">
    <location>
        <begin position="1"/>
        <end position="58"/>
    </location>
</feature>
<evidence type="ECO:0000259" key="2">
    <source>
        <dbReference type="Pfam" id="PF11127"/>
    </source>
</evidence>
<dbReference type="AlphaFoldDB" id="A0A316TRF6"/>
<comment type="caution">
    <text evidence="3">The sequence shown here is derived from an EMBL/GenBank/DDBJ whole genome shotgun (WGS) entry which is preliminary data.</text>
</comment>
<evidence type="ECO:0000256" key="1">
    <source>
        <dbReference type="SAM" id="Phobius"/>
    </source>
</evidence>
<reference evidence="3 4" key="1">
    <citation type="submission" date="2018-05" db="EMBL/GenBank/DDBJ databases">
        <title>Rhodohalobacter halophilus gen. nov., sp. nov., a moderately halophilic member of the family Balneolaceae.</title>
        <authorList>
            <person name="Liu Z.-W."/>
        </authorList>
    </citation>
    <scope>NUCLEOTIDE SEQUENCE [LARGE SCALE GENOMIC DNA]</scope>
    <source>
        <strain evidence="3 4">8A47</strain>
    </source>
</reference>
<evidence type="ECO:0000313" key="3">
    <source>
        <dbReference type="EMBL" id="PWN06408.1"/>
    </source>
</evidence>
<keyword evidence="4" id="KW-1185">Reference proteome</keyword>
<keyword evidence="1" id="KW-0472">Membrane</keyword>
<keyword evidence="1" id="KW-1133">Transmembrane helix</keyword>
<evidence type="ECO:0000313" key="4">
    <source>
        <dbReference type="Proteomes" id="UP000245533"/>
    </source>
</evidence>
<proteinExistence type="predicted"/>
<accession>A0A316TRF6</accession>
<dbReference type="Proteomes" id="UP000245533">
    <property type="component" value="Unassembled WGS sequence"/>
</dbReference>
<dbReference type="EMBL" id="QGGB01000007">
    <property type="protein sequence ID" value="PWN06408.1"/>
    <property type="molecule type" value="Genomic_DNA"/>
</dbReference>
<feature type="transmembrane region" description="Helical" evidence="1">
    <location>
        <begin position="33"/>
        <end position="53"/>
    </location>
</feature>
<name>A0A316TRF6_9BACT</name>
<gene>
    <name evidence="3" type="ORF">DDZ15_10700</name>
</gene>
<feature type="transmembrane region" description="Helical" evidence="1">
    <location>
        <begin position="7"/>
        <end position="27"/>
    </location>
</feature>
<dbReference type="InterPro" id="IPR021309">
    <property type="entry name" value="YgaP-like_TM"/>
</dbReference>
<dbReference type="OrthoDB" id="9804804at2"/>
<dbReference type="Pfam" id="PF11127">
    <property type="entry name" value="YgaP-like_TM"/>
    <property type="match status" value="1"/>
</dbReference>
<organism evidence="3 4">
    <name type="scientific">Rhodohalobacter mucosus</name>
    <dbReference type="NCBI Taxonomy" id="2079485"/>
    <lineage>
        <taxon>Bacteria</taxon>
        <taxon>Pseudomonadati</taxon>
        <taxon>Balneolota</taxon>
        <taxon>Balneolia</taxon>
        <taxon>Balneolales</taxon>
        <taxon>Balneolaceae</taxon>
        <taxon>Rhodohalobacter</taxon>
    </lineage>
</organism>
<protein>
    <submittedName>
        <fullName evidence="3">DUF2892 domain-containing protein</fullName>
    </submittedName>
</protein>
<sequence length="66" mass="7386">MKKNVGYMDSIIRVILGTLIIAAGLYYDSYWGFIGLIPVITGAISFCPIYRLFKLETVNPNAERAN</sequence>
<keyword evidence="1" id="KW-0812">Transmembrane</keyword>